<keyword evidence="3" id="KW-1185">Reference proteome</keyword>
<name>A0ABT4N2Y9_GORRU</name>
<sequence>MTSTTNTITRPRTRRRAAVIAGLTALAWLAGTGVAGAETVVSVAITNPIDGILPDFSLWGTGVGDSWRRLMGAFWAACLAVCSIWVIAAGAKFGMANKRGFAGQQVEAKQSLIDAAMGLGACAGASIIIGGVLFAVGG</sequence>
<dbReference type="RefSeq" id="WP_301574312.1">
    <property type="nucleotide sequence ID" value="NZ_JAPWIE010000011.1"/>
</dbReference>
<accession>A0ABT4N2Y9</accession>
<keyword evidence="1" id="KW-0812">Transmembrane</keyword>
<dbReference type="Proteomes" id="UP001067235">
    <property type="component" value="Unassembled WGS sequence"/>
</dbReference>
<keyword evidence="1" id="KW-0472">Membrane</keyword>
<protein>
    <submittedName>
        <fullName evidence="2">Uncharacterized protein</fullName>
    </submittedName>
</protein>
<keyword evidence="1" id="KW-1133">Transmembrane helix</keyword>
<feature type="transmembrane region" description="Helical" evidence="1">
    <location>
        <begin position="72"/>
        <end position="91"/>
    </location>
</feature>
<dbReference type="EMBL" id="JAPWIE010000011">
    <property type="protein sequence ID" value="MCZ4553640.1"/>
    <property type="molecule type" value="Genomic_DNA"/>
</dbReference>
<comment type="caution">
    <text evidence="2">The sequence shown here is derived from an EMBL/GenBank/DDBJ whole genome shotgun (WGS) entry which is preliminary data.</text>
</comment>
<organism evidence="2 3">
    <name type="scientific">Gordonia rubripertincta</name>
    <name type="common">Rhodococcus corallinus</name>
    <dbReference type="NCBI Taxonomy" id="36822"/>
    <lineage>
        <taxon>Bacteria</taxon>
        <taxon>Bacillati</taxon>
        <taxon>Actinomycetota</taxon>
        <taxon>Actinomycetes</taxon>
        <taxon>Mycobacteriales</taxon>
        <taxon>Gordoniaceae</taxon>
        <taxon>Gordonia</taxon>
    </lineage>
</organism>
<evidence type="ECO:0000256" key="1">
    <source>
        <dbReference type="SAM" id="Phobius"/>
    </source>
</evidence>
<evidence type="ECO:0000313" key="3">
    <source>
        <dbReference type="Proteomes" id="UP001067235"/>
    </source>
</evidence>
<reference evidence="2" key="1">
    <citation type="submission" date="2022-12" db="EMBL/GenBank/DDBJ databases">
        <authorList>
            <person name="Krivoruchko A.V."/>
            <person name="Elkin A."/>
        </authorList>
    </citation>
    <scope>NUCLEOTIDE SEQUENCE</scope>
    <source>
        <strain evidence="2">IEGM 1388</strain>
    </source>
</reference>
<evidence type="ECO:0000313" key="2">
    <source>
        <dbReference type="EMBL" id="MCZ4553640.1"/>
    </source>
</evidence>
<gene>
    <name evidence="2" type="ORF">O4213_26875</name>
</gene>
<proteinExistence type="predicted"/>
<feature type="transmembrane region" description="Helical" evidence="1">
    <location>
        <begin position="112"/>
        <end position="136"/>
    </location>
</feature>